<dbReference type="InterPro" id="IPR035909">
    <property type="entry name" value="CheB_C"/>
</dbReference>
<dbReference type="GO" id="GO:0005737">
    <property type="term" value="C:cytoplasm"/>
    <property type="evidence" value="ECO:0007669"/>
    <property type="project" value="UniProtKB-SubCell"/>
</dbReference>
<dbReference type="GO" id="GO:0000156">
    <property type="term" value="F:phosphorelay response regulator activity"/>
    <property type="evidence" value="ECO:0007669"/>
    <property type="project" value="InterPro"/>
</dbReference>
<dbReference type="EMBL" id="CP063458">
    <property type="protein sequence ID" value="QOV91037.1"/>
    <property type="molecule type" value="Genomic_DNA"/>
</dbReference>
<dbReference type="Pfam" id="PF01339">
    <property type="entry name" value="CheB_methylest"/>
    <property type="match status" value="1"/>
</dbReference>
<dbReference type="InterPro" id="IPR001789">
    <property type="entry name" value="Sig_transdc_resp-reg_receiver"/>
</dbReference>
<dbReference type="EC" id="3.5.1.44" evidence="5"/>
<protein>
    <recommendedName>
        <fullName evidence="5">Protein-glutamate methylesterase/protein-glutamine glutaminase</fullName>
        <ecNumber evidence="5">3.1.1.61</ecNumber>
        <ecNumber evidence="5">3.5.1.44</ecNumber>
    </recommendedName>
</protein>
<feature type="domain" description="CheB-type methylesterase" evidence="9">
    <location>
        <begin position="165"/>
        <end position="352"/>
    </location>
</feature>
<evidence type="ECO:0000313" key="11">
    <source>
        <dbReference type="Proteomes" id="UP000593765"/>
    </source>
</evidence>
<gene>
    <name evidence="5" type="primary">cheB</name>
    <name evidence="10" type="ORF">IPV69_06665</name>
</gene>
<dbReference type="Pfam" id="PF00072">
    <property type="entry name" value="Response_reg"/>
    <property type="match status" value="1"/>
</dbReference>
<dbReference type="GO" id="GO:0050568">
    <property type="term" value="F:protein-glutamine glutaminase activity"/>
    <property type="evidence" value="ECO:0007669"/>
    <property type="project" value="UniProtKB-UniRule"/>
</dbReference>
<dbReference type="PANTHER" id="PTHR42872:SF6">
    <property type="entry name" value="PROTEIN-GLUTAMATE METHYLESTERASE_PROTEIN-GLUTAMINE GLUTAMINASE"/>
    <property type="match status" value="1"/>
</dbReference>
<feature type="active site" evidence="5 6">
    <location>
        <position position="177"/>
    </location>
</feature>
<dbReference type="InterPro" id="IPR011006">
    <property type="entry name" value="CheY-like_superfamily"/>
</dbReference>
<dbReference type="AlphaFoldDB" id="A0A7M2WZV0"/>
<comment type="domain">
    <text evidence="5">Contains a C-terminal catalytic domain, and an N-terminal region which modulates catalytic activity.</text>
</comment>
<dbReference type="HAMAP" id="MF_00099">
    <property type="entry name" value="CheB_chemtxs"/>
    <property type="match status" value="1"/>
</dbReference>
<dbReference type="SMART" id="SM00448">
    <property type="entry name" value="REC"/>
    <property type="match status" value="1"/>
</dbReference>
<feature type="domain" description="Response regulatory" evidence="8">
    <location>
        <begin position="21"/>
        <end position="138"/>
    </location>
</feature>
<dbReference type="RefSeq" id="WP_206294146.1">
    <property type="nucleotide sequence ID" value="NZ_CP063458.1"/>
</dbReference>
<evidence type="ECO:0000256" key="1">
    <source>
        <dbReference type="ARBA" id="ARBA00022490"/>
    </source>
</evidence>
<evidence type="ECO:0000259" key="9">
    <source>
        <dbReference type="PROSITE" id="PS50122"/>
    </source>
</evidence>
<comment type="catalytic activity">
    <reaction evidence="4 5">
        <text>[protein]-L-glutamate 5-O-methyl ester + H2O = L-glutamyl-[protein] + methanol + H(+)</text>
        <dbReference type="Rhea" id="RHEA:23236"/>
        <dbReference type="Rhea" id="RHEA-COMP:10208"/>
        <dbReference type="Rhea" id="RHEA-COMP:10311"/>
        <dbReference type="ChEBI" id="CHEBI:15377"/>
        <dbReference type="ChEBI" id="CHEBI:15378"/>
        <dbReference type="ChEBI" id="CHEBI:17790"/>
        <dbReference type="ChEBI" id="CHEBI:29973"/>
        <dbReference type="ChEBI" id="CHEBI:82795"/>
        <dbReference type="EC" id="3.1.1.61"/>
    </reaction>
</comment>
<comment type="catalytic activity">
    <reaction evidence="5">
        <text>L-glutaminyl-[protein] + H2O = L-glutamyl-[protein] + NH4(+)</text>
        <dbReference type="Rhea" id="RHEA:16441"/>
        <dbReference type="Rhea" id="RHEA-COMP:10207"/>
        <dbReference type="Rhea" id="RHEA-COMP:10208"/>
        <dbReference type="ChEBI" id="CHEBI:15377"/>
        <dbReference type="ChEBI" id="CHEBI:28938"/>
        <dbReference type="ChEBI" id="CHEBI:29973"/>
        <dbReference type="ChEBI" id="CHEBI:30011"/>
        <dbReference type="EC" id="3.5.1.44"/>
    </reaction>
</comment>
<dbReference type="PROSITE" id="PS50122">
    <property type="entry name" value="CHEB"/>
    <property type="match status" value="1"/>
</dbReference>
<evidence type="ECO:0000256" key="7">
    <source>
        <dbReference type="PROSITE-ProRule" id="PRU00169"/>
    </source>
</evidence>
<name>A0A7M2WZV0_9BACT</name>
<proteinExistence type="inferred from homology"/>
<comment type="PTM">
    <text evidence="5">Phosphorylated by CheA. Phosphorylation of the N-terminal regulatory domain activates the methylesterase activity.</text>
</comment>
<keyword evidence="3 5" id="KW-0378">Hydrolase</keyword>
<keyword evidence="2 5" id="KW-0145">Chemotaxis</keyword>
<dbReference type="SUPFAM" id="SSF52738">
    <property type="entry name" value="Methylesterase CheB, C-terminal domain"/>
    <property type="match status" value="1"/>
</dbReference>
<accession>A0A7M2WZV0</accession>
<dbReference type="PIRSF" id="PIRSF000876">
    <property type="entry name" value="RR_chemtxs_CheB"/>
    <property type="match status" value="1"/>
</dbReference>
<dbReference type="EC" id="3.1.1.61" evidence="5"/>
<reference evidence="10 11" key="1">
    <citation type="submission" date="2020-10" db="EMBL/GenBank/DDBJ databases">
        <title>Wide distribution of Phycisphaera-like planctomycetes from WD2101 soil group in peatlands and genome analysis of the first cultivated representative.</title>
        <authorList>
            <person name="Dedysh S.N."/>
            <person name="Beletsky A.V."/>
            <person name="Ivanova A."/>
            <person name="Kulichevskaya I.S."/>
            <person name="Suzina N.E."/>
            <person name="Philippov D.A."/>
            <person name="Rakitin A.L."/>
            <person name="Mardanov A.V."/>
            <person name="Ravin N.V."/>
        </authorList>
    </citation>
    <scope>NUCLEOTIDE SEQUENCE [LARGE SCALE GENOMIC DNA]</scope>
    <source>
        <strain evidence="10 11">M1803</strain>
    </source>
</reference>
<evidence type="ECO:0000256" key="4">
    <source>
        <dbReference type="ARBA" id="ARBA00048267"/>
    </source>
</evidence>
<dbReference type="CDD" id="cd16432">
    <property type="entry name" value="CheB_Rec"/>
    <property type="match status" value="1"/>
</dbReference>
<evidence type="ECO:0000256" key="2">
    <source>
        <dbReference type="ARBA" id="ARBA00022500"/>
    </source>
</evidence>
<dbReference type="Proteomes" id="UP000593765">
    <property type="component" value="Chromosome"/>
</dbReference>
<keyword evidence="5 7" id="KW-0597">Phosphoprotein</keyword>
<dbReference type="KEGG" id="hbs:IPV69_06665"/>
<dbReference type="Gene3D" id="3.40.50.180">
    <property type="entry name" value="Methylesterase CheB, C-terminal domain"/>
    <property type="match status" value="1"/>
</dbReference>
<keyword evidence="1 5" id="KW-0963">Cytoplasm</keyword>
<dbReference type="SUPFAM" id="SSF52172">
    <property type="entry name" value="CheY-like"/>
    <property type="match status" value="1"/>
</dbReference>
<comment type="subcellular location">
    <subcellularLocation>
        <location evidence="5">Cytoplasm</location>
    </subcellularLocation>
</comment>
<organism evidence="10 11">
    <name type="scientific">Humisphaera borealis</name>
    <dbReference type="NCBI Taxonomy" id="2807512"/>
    <lineage>
        <taxon>Bacteria</taxon>
        <taxon>Pseudomonadati</taxon>
        <taxon>Planctomycetota</taxon>
        <taxon>Phycisphaerae</taxon>
        <taxon>Tepidisphaerales</taxon>
        <taxon>Tepidisphaeraceae</taxon>
        <taxon>Humisphaera</taxon>
    </lineage>
</organism>
<dbReference type="InterPro" id="IPR008248">
    <property type="entry name" value="CheB-like"/>
</dbReference>
<comment type="similarity">
    <text evidence="5">Belongs to the CheB family.</text>
</comment>
<evidence type="ECO:0000256" key="5">
    <source>
        <dbReference type="HAMAP-Rule" id="MF_00099"/>
    </source>
</evidence>
<evidence type="ECO:0000313" key="10">
    <source>
        <dbReference type="EMBL" id="QOV91037.1"/>
    </source>
</evidence>
<feature type="modified residue" description="4-aspartylphosphate" evidence="5 7">
    <location>
        <position position="72"/>
    </location>
</feature>
<dbReference type="GO" id="GO:0008984">
    <property type="term" value="F:protein-glutamate methylesterase activity"/>
    <property type="evidence" value="ECO:0007669"/>
    <property type="project" value="UniProtKB-UniRule"/>
</dbReference>
<sequence>MAAVSPVIQSVTPARKSSAIRVLIVDDSAVVRQILTRELGKLPGIEVVGAAPDPFVARQMIVDLSPDVLTLDVEMPRMDGITFLQKLMAARPMPVIVVSSLTATGTETALAAMDAGAVDVVGKPGSAYEINGMAAEIGAKVRVAARSRPMPQHRTERPASPTAMARTTDRVLAIGASTGGVQALSEVLAAFPPNAPGTVIVQHMPPKFTASFASRLNQLCGVQVKEAANGDSVVPGRVLIAPGGMHTVLRRSGASYYVEVKDGPQVHHQKPSVDVLFDSVAKSAGSNSVGAILTGMGADGAAGLLKMRQAGAYTVAQDQATSVVYGMPAEAVRMNAATEVLPLGRIAATLMERACCPA</sequence>
<dbReference type="CDD" id="cd17541">
    <property type="entry name" value="REC_CheB-like"/>
    <property type="match status" value="1"/>
</dbReference>
<dbReference type="NCBIfam" id="NF009206">
    <property type="entry name" value="PRK12555.1"/>
    <property type="match status" value="1"/>
</dbReference>
<evidence type="ECO:0000256" key="6">
    <source>
        <dbReference type="PROSITE-ProRule" id="PRU00050"/>
    </source>
</evidence>
<comment type="function">
    <text evidence="5">Involved in chemotaxis. Part of a chemotaxis signal transduction system that modulates chemotaxis in response to various stimuli. Catalyzes the demethylation of specific methylglutamate residues introduced into the chemoreceptors (methyl-accepting chemotaxis proteins or MCP) by CheR. Also mediates the irreversible deamidation of specific glutamine residues to glutamic acid.</text>
</comment>
<dbReference type="InterPro" id="IPR000673">
    <property type="entry name" value="Sig_transdc_resp-reg_Me-estase"/>
</dbReference>
<evidence type="ECO:0000259" key="8">
    <source>
        <dbReference type="PROSITE" id="PS50110"/>
    </source>
</evidence>
<dbReference type="GO" id="GO:0006935">
    <property type="term" value="P:chemotaxis"/>
    <property type="evidence" value="ECO:0007669"/>
    <property type="project" value="UniProtKB-UniRule"/>
</dbReference>
<evidence type="ECO:0000256" key="3">
    <source>
        <dbReference type="ARBA" id="ARBA00022801"/>
    </source>
</evidence>
<feature type="active site" evidence="5 6">
    <location>
        <position position="299"/>
    </location>
</feature>
<dbReference type="PROSITE" id="PS50110">
    <property type="entry name" value="RESPONSE_REGULATORY"/>
    <property type="match status" value="1"/>
</dbReference>
<dbReference type="PANTHER" id="PTHR42872">
    <property type="entry name" value="PROTEIN-GLUTAMATE METHYLESTERASE/PROTEIN-GLUTAMINE GLUTAMINASE"/>
    <property type="match status" value="1"/>
</dbReference>
<keyword evidence="11" id="KW-1185">Reference proteome</keyword>
<feature type="active site" evidence="5 6">
    <location>
        <position position="203"/>
    </location>
</feature>
<dbReference type="Gene3D" id="3.40.50.2300">
    <property type="match status" value="1"/>
</dbReference>
<dbReference type="NCBIfam" id="NF001965">
    <property type="entry name" value="PRK00742.1"/>
    <property type="match status" value="1"/>
</dbReference>